<name>A0A7J0DAS3_9ERIC</name>
<keyword evidence="3" id="KW-1185">Reference proteome</keyword>
<comment type="caution">
    <text evidence="2">The sequence shown here is derived from an EMBL/GenBank/DDBJ whole genome shotgun (WGS) entry which is preliminary data.</text>
</comment>
<feature type="region of interest" description="Disordered" evidence="1">
    <location>
        <begin position="245"/>
        <end position="321"/>
    </location>
</feature>
<evidence type="ECO:0000256" key="1">
    <source>
        <dbReference type="SAM" id="MobiDB-lite"/>
    </source>
</evidence>
<dbReference type="EMBL" id="BJWL01000128">
    <property type="protein sequence ID" value="GFS30770.1"/>
    <property type="molecule type" value="Genomic_DNA"/>
</dbReference>
<feature type="region of interest" description="Disordered" evidence="1">
    <location>
        <begin position="1"/>
        <end position="48"/>
    </location>
</feature>
<sequence length="321" mass="36517">MAPKLSRKGKQSLALGVSTPTTTVSQKRKAKEDLGKEKGKKKRGESSTAKTIERDPLYFTKEDAFERYTLDFSFRKVLNGRWIDLDFFDAQNFDYNSKMDNLGWTPMVTLRDDVYTDLVAHFYANPKLGQDREIIKSYVKEIKIDLNRNIIRNILVLGSGVQPKANTLSLEPRLVHHFICTILIPKMHKSTVKKISLPYGMLLTKNFKNFKVDLDDEQFRVPKAISDEYNEKILKRMGYELKNNQWTPKSATKSEQGNNSKGKETLEREQPEKKSSPTLSKFSNTATTALELSHSPSSSPSTPIHDPHTSTPHTTSLPPPL</sequence>
<dbReference type="OrthoDB" id="848707at2759"/>
<feature type="compositionally biased region" description="Polar residues" evidence="1">
    <location>
        <begin position="276"/>
        <end position="290"/>
    </location>
</feature>
<organism evidence="2 3">
    <name type="scientific">Actinidia rufa</name>
    <dbReference type="NCBI Taxonomy" id="165716"/>
    <lineage>
        <taxon>Eukaryota</taxon>
        <taxon>Viridiplantae</taxon>
        <taxon>Streptophyta</taxon>
        <taxon>Embryophyta</taxon>
        <taxon>Tracheophyta</taxon>
        <taxon>Spermatophyta</taxon>
        <taxon>Magnoliopsida</taxon>
        <taxon>eudicotyledons</taxon>
        <taxon>Gunneridae</taxon>
        <taxon>Pentapetalae</taxon>
        <taxon>asterids</taxon>
        <taxon>Ericales</taxon>
        <taxon>Actinidiaceae</taxon>
        <taxon>Actinidia</taxon>
    </lineage>
</organism>
<accession>A0A7J0DAS3</accession>
<evidence type="ECO:0000313" key="2">
    <source>
        <dbReference type="EMBL" id="GFS30770.1"/>
    </source>
</evidence>
<dbReference type="AlphaFoldDB" id="A0A7J0DAS3"/>
<dbReference type="Proteomes" id="UP000585474">
    <property type="component" value="Unassembled WGS sequence"/>
</dbReference>
<feature type="compositionally biased region" description="Basic residues" evidence="1">
    <location>
        <begin position="1"/>
        <end position="10"/>
    </location>
</feature>
<feature type="compositionally biased region" description="Polar residues" evidence="1">
    <location>
        <begin position="245"/>
        <end position="260"/>
    </location>
</feature>
<evidence type="ECO:0000313" key="3">
    <source>
        <dbReference type="Proteomes" id="UP000585474"/>
    </source>
</evidence>
<protein>
    <submittedName>
        <fullName evidence="2">Uncharacterized protein</fullName>
    </submittedName>
</protein>
<proteinExistence type="predicted"/>
<reference evidence="3" key="1">
    <citation type="submission" date="2019-07" db="EMBL/GenBank/DDBJ databases">
        <title>De Novo Assembly of kiwifruit Actinidia rufa.</title>
        <authorList>
            <person name="Sugita-Konishi S."/>
            <person name="Sato K."/>
            <person name="Mori E."/>
            <person name="Abe Y."/>
            <person name="Kisaki G."/>
            <person name="Hamano K."/>
            <person name="Suezawa K."/>
            <person name="Otani M."/>
            <person name="Fukuda T."/>
            <person name="Manabe T."/>
            <person name="Gomi K."/>
            <person name="Tabuchi M."/>
            <person name="Akimitsu K."/>
            <person name="Kataoka I."/>
        </authorList>
    </citation>
    <scope>NUCLEOTIDE SEQUENCE [LARGE SCALE GENOMIC DNA]</scope>
    <source>
        <strain evidence="3">cv. Fuchu</strain>
    </source>
</reference>
<gene>
    <name evidence="2" type="ORF">Acr_00g0013970</name>
</gene>
<feature type="compositionally biased region" description="Basic and acidic residues" evidence="1">
    <location>
        <begin position="261"/>
        <end position="275"/>
    </location>
</feature>
<feature type="compositionally biased region" description="Low complexity" evidence="1">
    <location>
        <begin position="293"/>
        <end position="321"/>
    </location>
</feature>